<comment type="subcellular location">
    <subcellularLocation>
        <location evidence="1">Nucleus</location>
    </subcellularLocation>
</comment>
<evidence type="ECO:0000256" key="3">
    <source>
        <dbReference type="ARBA" id="ARBA00023015"/>
    </source>
</evidence>
<dbReference type="PANTHER" id="PTHR15741:SF14">
    <property type="entry name" value="CARBOHYDRATE-RESPONSIVE ELEMENT-BINDING PROTEIN"/>
    <property type="match status" value="1"/>
</dbReference>
<dbReference type="GO" id="GO:0000981">
    <property type="term" value="F:DNA-binding transcription factor activity, RNA polymerase II-specific"/>
    <property type="evidence" value="ECO:0007669"/>
    <property type="project" value="TreeGrafter"/>
</dbReference>
<dbReference type="AlphaFoldDB" id="A0A7L1TWG7"/>
<evidence type="ECO:0000256" key="7">
    <source>
        <dbReference type="SAM" id="Coils"/>
    </source>
</evidence>
<dbReference type="GO" id="GO:0005634">
    <property type="term" value="C:nucleus"/>
    <property type="evidence" value="ECO:0007669"/>
    <property type="project" value="UniProtKB-SubCell"/>
</dbReference>
<name>A0A7L1TWG7_PHANI</name>
<evidence type="ECO:0000313" key="10">
    <source>
        <dbReference type="EMBL" id="NXO64917.1"/>
    </source>
</evidence>
<feature type="domain" description="BHLH" evidence="9">
    <location>
        <begin position="628"/>
        <end position="682"/>
    </location>
</feature>
<feature type="coiled-coil region" evidence="7">
    <location>
        <begin position="679"/>
        <end position="713"/>
    </location>
</feature>
<feature type="non-terminal residue" evidence="10">
    <location>
        <position position="829"/>
    </location>
</feature>
<feature type="compositionally biased region" description="Basic and acidic residues" evidence="8">
    <location>
        <begin position="27"/>
        <end position="36"/>
    </location>
</feature>
<dbReference type="InterPro" id="IPR036638">
    <property type="entry name" value="HLH_DNA-bd_sf"/>
</dbReference>
<proteinExistence type="predicted"/>
<keyword evidence="5" id="KW-0804">Transcription</keyword>
<evidence type="ECO:0000256" key="6">
    <source>
        <dbReference type="ARBA" id="ARBA00023242"/>
    </source>
</evidence>
<gene>
    <name evidence="10" type="primary">Mlxipl</name>
    <name evidence="10" type="ORF">PHANIT_R10995</name>
</gene>
<reference evidence="10 11" key="1">
    <citation type="submission" date="2019-09" db="EMBL/GenBank/DDBJ databases">
        <title>Bird 10,000 Genomes (B10K) Project - Family phase.</title>
        <authorList>
            <person name="Zhang G."/>
        </authorList>
    </citation>
    <scope>NUCLEOTIDE SEQUENCE [LARGE SCALE GENOMIC DNA]</scope>
    <source>
        <strain evidence="10">B10K-DU-002-32</strain>
        <tissue evidence="10">Muscle</tissue>
    </source>
</reference>
<evidence type="ECO:0000256" key="1">
    <source>
        <dbReference type="ARBA" id="ARBA00004123"/>
    </source>
</evidence>
<feature type="compositionally biased region" description="Basic and acidic residues" evidence="8">
    <location>
        <begin position="619"/>
        <end position="630"/>
    </location>
</feature>
<dbReference type="SMART" id="SM00353">
    <property type="entry name" value="HLH"/>
    <property type="match status" value="1"/>
</dbReference>
<accession>A0A7L1TWG7</accession>
<keyword evidence="6" id="KW-0539">Nucleus</keyword>
<sequence length="829" mass="91016">SQVIHSGHFMISCPHSDSLPRRRHHRAEPEPADTRSIDPTLTRLFECMSLEYSGKLVSPKWKNFKGLRLLCWDKIRLNNVIWRAWYIQCEYGPDPTLPGCEVLGPRSSAMTPCPVPQAVVLEGNYWKRRIEVVMREYHKWRIYYKKRLRKSTREGEISSPKRDEDVWRPTEKWCNQLFCNVVPMLLGDEEEERGSRQHFDLDTFLSDISDTLFTMTQMPSSHQALPEDAYVGNADMIQPDLAPLQPSLDDMDISEIFTSHRPPPSQTQPGYQDASCFSPVAEPLFSSGGSLMCARGVPVSPEAPLLPGTLLQVSGLPACSLWLTGGVPVTHPDPAVSSAAHLSPQLRHKPTLQYDFPGKCLSLEPPAPHYVPPIPSSRAPLLSPEPPFSPTSASRSKFPYSSSSDPSLVTHPASPLPSPCFAPYMPGLGYATGMSPQGYSSPAVSQLLPPTLLANPRFSPSKGPPQGGGGRPKVKPSGTKARRLPGHPLSHLPEPNPCPSQLLTTAKQDLTLDTPCPMGAGPMPTAPVSPQNAVPKVPATFLSRMAQMSPGLASSSSPSQVLLQTVSTQLGPLQVPKAEQLSPTSACGDDWPKPSQASSGPPARLGTSISLHQPVSRPGRPESSKLESRRITHISAEQKRRFNIKLGFTTLHSLVSTLSAQPSIKVSKATTLQKTAEYICKLQQERAALQDEAQRLREQIEELNGSINLCQEQLPATGVPITRQRFDHMRRMFDEYVHSSTLQNWKFWIFSIIIRPLFESFNGMVSTASMESLTQTSLAWLDQHCSLPALRPTVLSSLRQLSISTSILSDPARVPEQAARAVAALGRPG</sequence>
<dbReference type="Proteomes" id="UP000579685">
    <property type="component" value="Unassembled WGS sequence"/>
</dbReference>
<evidence type="ECO:0000256" key="2">
    <source>
        <dbReference type="ARBA" id="ARBA00022553"/>
    </source>
</evidence>
<dbReference type="SUPFAM" id="SSF47459">
    <property type="entry name" value="HLH, helix-loop-helix DNA-binding domain"/>
    <property type="match status" value="1"/>
</dbReference>
<dbReference type="Pfam" id="PF00010">
    <property type="entry name" value="HLH"/>
    <property type="match status" value="1"/>
</dbReference>
<dbReference type="PANTHER" id="PTHR15741">
    <property type="entry name" value="BASIC HELIX-LOOP-HELIX ZIP TRANSCRIPTION FACTOR"/>
    <property type="match status" value="1"/>
</dbReference>
<dbReference type="InterPro" id="IPR011598">
    <property type="entry name" value="bHLH_dom"/>
</dbReference>
<feature type="region of interest" description="Disordered" evidence="8">
    <location>
        <begin position="372"/>
        <end position="412"/>
    </location>
</feature>
<feature type="compositionally biased region" description="Low complexity" evidence="8">
    <location>
        <begin position="392"/>
        <end position="407"/>
    </location>
</feature>
<feature type="region of interest" description="Disordered" evidence="8">
    <location>
        <begin position="451"/>
        <end position="502"/>
    </location>
</feature>
<evidence type="ECO:0000259" key="9">
    <source>
        <dbReference type="PROSITE" id="PS50888"/>
    </source>
</evidence>
<keyword evidence="11" id="KW-1185">Reference proteome</keyword>
<feature type="region of interest" description="Disordered" evidence="8">
    <location>
        <begin position="573"/>
        <end position="630"/>
    </location>
</feature>
<dbReference type="GO" id="GO:0000978">
    <property type="term" value="F:RNA polymerase II cis-regulatory region sequence-specific DNA binding"/>
    <property type="evidence" value="ECO:0007669"/>
    <property type="project" value="TreeGrafter"/>
</dbReference>
<comment type="caution">
    <text evidence="10">The sequence shown here is derived from an EMBL/GenBank/DDBJ whole genome shotgun (WGS) entry which is preliminary data.</text>
</comment>
<evidence type="ECO:0000313" key="11">
    <source>
        <dbReference type="Proteomes" id="UP000579685"/>
    </source>
</evidence>
<feature type="region of interest" description="Disordered" evidence="8">
    <location>
        <begin position="11"/>
        <end position="36"/>
    </location>
</feature>
<dbReference type="GO" id="GO:0046983">
    <property type="term" value="F:protein dimerization activity"/>
    <property type="evidence" value="ECO:0007669"/>
    <property type="project" value="InterPro"/>
</dbReference>
<keyword evidence="7" id="KW-0175">Coiled coil</keyword>
<dbReference type="EMBL" id="VXBQ01005029">
    <property type="protein sequence ID" value="NXO64917.1"/>
    <property type="molecule type" value="Genomic_DNA"/>
</dbReference>
<dbReference type="Gene3D" id="4.10.280.10">
    <property type="entry name" value="Helix-loop-helix DNA-binding domain"/>
    <property type="match status" value="1"/>
</dbReference>
<keyword evidence="4" id="KW-0238">DNA-binding</keyword>
<dbReference type="PROSITE" id="PS50888">
    <property type="entry name" value="BHLH"/>
    <property type="match status" value="1"/>
</dbReference>
<organism evidence="10 11">
    <name type="scientific">Phainopepla nitens</name>
    <name type="common">Phainopepla</name>
    <dbReference type="NCBI Taxonomy" id="161653"/>
    <lineage>
        <taxon>Eukaryota</taxon>
        <taxon>Metazoa</taxon>
        <taxon>Chordata</taxon>
        <taxon>Craniata</taxon>
        <taxon>Vertebrata</taxon>
        <taxon>Euteleostomi</taxon>
        <taxon>Archelosauria</taxon>
        <taxon>Archosauria</taxon>
        <taxon>Dinosauria</taxon>
        <taxon>Saurischia</taxon>
        <taxon>Theropoda</taxon>
        <taxon>Coelurosauria</taxon>
        <taxon>Aves</taxon>
        <taxon>Neognathae</taxon>
        <taxon>Neoaves</taxon>
        <taxon>Telluraves</taxon>
        <taxon>Australaves</taxon>
        <taxon>Passeriformes</taxon>
        <taxon>Bombycillidae</taxon>
        <taxon>Phainopepla</taxon>
    </lineage>
</organism>
<protein>
    <submittedName>
        <fullName evidence="10">MLXPL protein</fullName>
    </submittedName>
</protein>
<feature type="non-terminal residue" evidence="10">
    <location>
        <position position="1"/>
    </location>
</feature>
<dbReference type="FunFam" id="4.10.280.10:FF:000028">
    <property type="entry name" value="MLX interacting protein like"/>
    <property type="match status" value="1"/>
</dbReference>
<keyword evidence="2" id="KW-0597">Phosphoprotein</keyword>
<dbReference type="CDD" id="cd19689">
    <property type="entry name" value="bHLHzip_MLXIPL"/>
    <property type="match status" value="1"/>
</dbReference>
<evidence type="ECO:0000256" key="8">
    <source>
        <dbReference type="SAM" id="MobiDB-lite"/>
    </source>
</evidence>
<dbReference type="InterPro" id="IPR052207">
    <property type="entry name" value="Max-like/E-box_TFs"/>
</dbReference>
<evidence type="ECO:0000256" key="5">
    <source>
        <dbReference type="ARBA" id="ARBA00023163"/>
    </source>
</evidence>
<evidence type="ECO:0000256" key="4">
    <source>
        <dbReference type="ARBA" id="ARBA00023125"/>
    </source>
</evidence>
<keyword evidence="3" id="KW-0805">Transcription regulation</keyword>